<feature type="domain" description="Cadherin" evidence="7">
    <location>
        <begin position="650"/>
        <end position="751"/>
    </location>
</feature>
<comment type="caution">
    <text evidence="8">The sequence shown here is derived from an EMBL/GenBank/DDBJ whole genome shotgun (WGS) entry which is preliminary data.</text>
</comment>
<comment type="subcellular location">
    <subcellularLocation>
        <location evidence="1">Membrane</location>
    </subcellularLocation>
</comment>
<feature type="domain" description="Cadherin" evidence="7">
    <location>
        <begin position="134"/>
        <end position="236"/>
    </location>
</feature>
<dbReference type="InterPro" id="IPR002126">
    <property type="entry name" value="Cadherin-like_dom"/>
</dbReference>
<evidence type="ECO:0000256" key="2">
    <source>
        <dbReference type="ARBA" id="ARBA00022737"/>
    </source>
</evidence>
<dbReference type="GO" id="GO:0045296">
    <property type="term" value="F:cadherin binding"/>
    <property type="evidence" value="ECO:0007669"/>
    <property type="project" value="TreeGrafter"/>
</dbReference>
<feature type="domain" description="Cadherin" evidence="7">
    <location>
        <begin position="8"/>
        <end position="91"/>
    </location>
</feature>
<feature type="domain" description="Cadherin" evidence="7">
    <location>
        <begin position="768"/>
        <end position="851"/>
    </location>
</feature>
<dbReference type="EMBL" id="QNUK01000355">
    <property type="protein sequence ID" value="KAF5894805.1"/>
    <property type="molecule type" value="Genomic_DNA"/>
</dbReference>
<dbReference type="Proteomes" id="UP000727407">
    <property type="component" value="Unassembled WGS sequence"/>
</dbReference>
<dbReference type="PROSITE" id="PS50268">
    <property type="entry name" value="CADHERIN_2"/>
    <property type="match status" value="10"/>
</dbReference>
<dbReference type="InterPro" id="IPR039808">
    <property type="entry name" value="Cadherin"/>
</dbReference>
<dbReference type="GO" id="GO:0016342">
    <property type="term" value="C:catenin complex"/>
    <property type="evidence" value="ECO:0007669"/>
    <property type="project" value="TreeGrafter"/>
</dbReference>
<dbReference type="Gene3D" id="2.60.40.60">
    <property type="entry name" value="Cadherins"/>
    <property type="match status" value="11"/>
</dbReference>
<dbReference type="CDD" id="cd11304">
    <property type="entry name" value="Cadherin_repeat"/>
    <property type="match status" value="10"/>
</dbReference>
<dbReference type="SMART" id="SM00112">
    <property type="entry name" value="CA"/>
    <property type="match status" value="10"/>
</dbReference>
<reference evidence="8" key="1">
    <citation type="submission" date="2020-07" db="EMBL/GenBank/DDBJ databases">
        <title>Clarias magur genome sequencing, assembly and annotation.</title>
        <authorList>
            <person name="Kushwaha B."/>
            <person name="Kumar R."/>
            <person name="Das P."/>
            <person name="Joshi C.G."/>
            <person name="Kumar D."/>
            <person name="Nagpure N.S."/>
            <person name="Pandey M."/>
            <person name="Agarwal S."/>
            <person name="Srivastava S."/>
            <person name="Singh M."/>
            <person name="Sahoo L."/>
            <person name="Jayasankar P."/>
            <person name="Meher P.K."/>
            <person name="Koringa P.G."/>
            <person name="Iquebal M.A."/>
            <person name="Das S.P."/>
            <person name="Bit A."/>
            <person name="Patnaik S."/>
            <person name="Patel N."/>
            <person name="Shah T.M."/>
            <person name="Hinsu A."/>
            <person name="Jena J.K."/>
        </authorList>
    </citation>
    <scope>NUCLEOTIDE SEQUENCE</scope>
    <source>
        <strain evidence="8">CIFAMagur01</strain>
        <tissue evidence="8">Testis</tissue>
    </source>
</reference>
<dbReference type="InterPro" id="IPR020894">
    <property type="entry name" value="Cadherin_CS"/>
</dbReference>
<feature type="domain" description="Cadherin" evidence="7">
    <location>
        <begin position="939"/>
        <end position="1030"/>
    </location>
</feature>
<dbReference type="InterPro" id="IPR015919">
    <property type="entry name" value="Cadherin-like_sf"/>
</dbReference>
<evidence type="ECO:0000259" key="7">
    <source>
        <dbReference type="PROSITE" id="PS50268"/>
    </source>
</evidence>
<dbReference type="FunFam" id="2.60.40.60:FF:000021">
    <property type="entry name" value="FAT atypical cadherin 1"/>
    <property type="match status" value="1"/>
</dbReference>
<feature type="transmembrane region" description="Helical" evidence="6">
    <location>
        <begin position="1209"/>
        <end position="1233"/>
    </location>
</feature>
<feature type="domain" description="Cadherin" evidence="7">
    <location>
        <begin position="543"/>
        <end position="649"/>
    </location>
</feature>
<dbReference type="Pfam" id="PF00028">
    <property type="entry name" value="Cadherin"/>
    <property type="match status" value="9"/>
</dbReference>
<keyword evidence="6" id="KW-0812">Transmembrane</keyword>
<feature type="non-terminal residue" evidence="8">
    <location>
        <position position="1"/>
    </location>
</feature>
<dbReference type="PRINTS" id="PR00205">
    <property type="entry name" value="CADHERIN"/>
</dbReference>
<feature type="domain" description="Cadherin" evidence="7">
    <location>
        <begin position="342"/>
        <end position="439"/>
    </location>
</feature>
<evidence type="ECO:0000256" key="6">
    <source>
        <dbReference type="SAM" id="Phobius"/>
    </source>
</evidence>
<feature type="domain" description="Cadherin" evidence="7">
    <location>
        <begin position="237"/>
        <end position="341"/>
    </location>
</feature>
<organism evidence="8 9">
    <name type="scientific">Clarias magur</name>
    <name type="common">Asian catfish</name>
    <name type="synonym">Macropteronotus magur</name>
    <dbReference type="NCBI Taxonomy" id="1594786"/>
    <lineage>
        <taxon>Eukaryota</taxon>
        <taxon>Metazoa</taxon>
        <taxon>Chordata</taxon>
        <taxon>Craniata</taxon>
        <taxon>Vertebrata</taxon>
        <taxon>Euteleostomi</taxon>
        <taxon>Actinopterygii</taxon>
        <taxon>Neopterygii</taxon>
        <taxon>Teleostei</taxon>
        <taxon>Ostariophysi</taxon>
        <taxon>Siluriformes</taxon>
        <taxon>Clariidae</taxon>
        <taxon>Clarias</taxon>
    </lineage>
</organism>
<dbReference type="SUPFAM" id="SSF49313">
    <property type="entry name" value="Cadherin-like"/>
    <property type="match status" value="11"/>
</dbReference>
<proteinExistence type="predicted"/>
<dbReference type="GO" id="GO:0044331">
    <property type="term" value="P:cell-cell adhesion mediated by cadherin"/>
    <property type="evidence" value="ECO:0007669"/>
    <property type="project" value="TreeGrafter"/>
</dbReference>
<keyword evidence="3 5" id="KW-0106">Calcium</keyword>
<dbReference type="OrthoDB" id="6252479at2759"/>
<dbReference type="GO" id="GO:0034332">
    <property type="term" value="P:adherens junction organization"/>
    <property type="evidence" value="ECO:0007669"/>
    <property type="project" value="TreeGrafter"/>
</dbReference>
<sequence length="1257" mass="137945">MEPVNFQVLLVRAVDADVSPANSIVTYSILSPAPAEFEIRNDGTIRIRSRLNYNIANIYTFTVKAVDAGNLYDTTTVVINVEDVDNLNPYFDHALYEASIPENLAAQRDDSSKTANAIVFVTIEDVDDNVPEFDNSSYTAVIPENSPKDSFVLQVKVTDKDKGGFVGTLRITSDAAPFSISPDGFVTVKTPAELDRETTQTIAFQIEARENPPSSHSSMASVLISLSDENDNSPVFGSTKYEGKVSLDQTVGMLVVKVEATDLDEGPNGEISYFIDFGNDEGYFVINENTGEITLNKTIPLQENKILQFLLYVTAKDGGSASQSSSVPVEIKAPGDSRPQFFQKTYQGKVEEEQGAGAEIVKVTFLSLSPAVPVTLTVQTEADKFSIDQVTGMLTTRVKLDYETQKNYTFQVSISDGTNNDEALVFVEVLDINDNSPKFASSSITVDIPEDVKLEANVTYVEATDADSGLNAEIRYRLEGSAGMFRIDPETSLILVVTKLDREIQDKYNLLVVAEDQGRPPRSATASVVVVLTDVNDNPPIFSTQRYEASVLENATIGTNVTVVTATDKDEGLNSLVTYHIVEQDPTSPTAFSIDATSGIISVAEMLDYSKVKKYTLEVEGMDGGSPSLTGTTVVVILVEDVNDKPPKFSKDQYDVSVYENIPPGSPIVSLEVTDENEGGFSNGHFLLTSDVFDINDKGVVLLHRNSSLDRETRDNYIIEVVAVDQPVNGLSATAQINITVLDVNDNNPEYSEFQNPLLIPEDKTGDVTQIQVTDRDIGLNGEVTLTTSSYLDVFGFKSDGTLMVTGTLDRETQEIYDLVLVAYDHGMPSRQNVTTLKVIVTDVNDNPPVFILPSYSTQVLAKDVKKGDLALNVSAMDKDAGINSLIAYRLSEDSDMLDLNPETGTITWTRDLTTITEDMEIQLLVIAEDHGMPRLNDTVKENEPRETNMGMVKALTGSQLVQVTYRLMSNTDLFGVDQTGAIITLKSLDKEEKEMYIVNVEATDSRTPPNSAITTVVIQVEDVNEAPVFERQNYKAEIFSTAPFRYPVFTVKATDPDEEDFEKLRYSLQESSSLLGIESTSGQVRVKGSDSENIVVITLNQPVHTVEMKITETQKSLEKVLGWSIHIMSVRGEQGHETRSWVTKANTKTYVSFIAVDEAGVTIRAEKVHEKLKSESESIRVELEKVFGFGVELEGLEKEPEREEGDTAIVVLGVLLAISLVALITLVVVGVMKFKKNKDNYSDKESFNIGKPESCG</sequence>
<accession>A0A8J4TG37</accession>
<keyword evidence="9" id="KW-1185">Reference proteome</keyword>
<dbReference type="GO" id="GO:0016477">
    <property type="term" value="P:cell migration"/>
    <property type="evidence" value="ECO:0007669"/>
    <property type="project" value="TreeGrafter"/>
</dbReference>
<dbReference type="FunFam" id="2.60.40.60:FF:000061">
    <property type="entry name" value="FAT atypical cadherin 3"/>
    <property type="match status" value="1"/>
</dbReference>
<dbReference type="PANTHER" id="PTHR24027:SF438">
    <property type="entry name" value="CADHERIN 23"/>
    <property type="match status" value="1"/>
</dbReference>
<dbReference type="FunFam" id="2.60.40.60:FF:000350">
    <property type="entry name" value="Predicted protein"/>
    <property type="match status" value="1"/>
</dbReference>
<dbReference type="GO" id="GO:0007156">
    <property type="term" value="P:homophilic cell adhesion via plasma membrane adhesion molecules"/>
    <property type="evidence" value="ECO:0007669"/>
    <property type="project" value="InterPro"/>
</dbReference>
<dbReference type="GO" id="GO:0016339">
    <property type="term" value="P:calcium-dependent cell-cell adhesion via plasma membrane cell adhesion molecules"/>
    <property type="evidence" value="ECO:0007669"/>
    <property type="project" value="TreeGrafter"/>
</dbReference>
<keyword evidence="2" id="KW-0677">Repeat</keyword>
<keyword evidence="6" id="KW-1133">Transmembrane helix</keyword>
<feature type="domain" description="Cadherin" evidence="7">
    <location>
        <begin position="440"/>
        <end position="542"/>
    </location>
</feature>
<dbReference type="GO" id="GO:0000902">
    <property type="term" value="P:cell morphogenesis"/>
    <property type="evidence" value="ECO:0007669"/>
    <property type="project" value="TreeGrafter"/>
</dbReference>
<protein>
    <submittedName>
        <fullName evidence="8">Protocadherin Fat 4-like</fullName>
    </submittedName>
</protein>
<evidence type="ECO:0000256" key="3">
    <source>
        <dbReference type="ARBA" id="ARBA00022837"/>
    </source>
</evidence>
<dbReference type="GO" id="GO:0005509">
    <property type="term" value="F:calcium ion binding"/>
    <property type="evidence" value="ECO:0007669"/>
    <property type="project" value="UniProtKB-UniRule"/>
</dbReference>
<feature type="domain" description="Cadherin" evidence="7">
    <location>
        <begin position="853"/>
        <end position="934"/>
    </location>
</feature>
<dbReference type="PANTHER" id="PTHR24027">
    <property type="entry name" value="CADHERIN-23"/>
    <property type="match status" value="1"/>
</dbReference>
<keyword evidence="4 6" id="KW-0472">Membrane</keyword>
<gene>
    <name evidence="8" type="ORF">DAT39_015484</name>
</gene>
<evidence type="ECO:0000313" key="8">
    <source>
        <dbReference type="EMBL" id="KAF5894805.1"/>
    </source>
</evidence>
<dbReference type="GO" id="GO:0005912">
    <property type="term" value="C:adherens junction"/>
    <property type="evidence" value="ECO:0007669"/>
    <property type="project" value="TreeGrafter"/>
</dbReference>
<evidence type="ECO:0000256" key="4">
    <source>
        <dbReference type="ARBA" id="ARBA00023136"/>
    </source>
</evidence>
<dbReference type="GO" id="GO:0008013">
    <property type="term" value="F:beta-catenin binding"/>
    <property type="evidence" value="ECO:0007669"/>
    <property type="project" value="TreeGrafter"/>
</dbReference>
<evidence type="ECO:0000256" key="5">
    <source>
        <dbReference type="PROSITE-ProRule" id="PRU00043"/>
    </source>
</evidence>
<dbReference type="GO" id="GO:0007043">
    <property type="term" value="P:cell-cell junction assembly"/>
    <property type="evidence" value="ECO:0007669"/>
    <property type="project" value="TreeGrafter"/>
</dbReference>
<evidence type="ECO:0000256" key="1">
    <source>
        <dbReference type="ARBA" id="ARBA00004370"/>
    </source>
</evidence>
<evidence type="ECO:0000313" key="9">
    <source>
        <dbReference type="Proteomes" id="UP000727407"/>
    </source>
</evidence>
<dbReference type="AlphaFoldDB" id="A0A8J4TG37"/>
<dbReference type="PROSITE" id="PS00232">
    <property type="entry name" value="CADHERIN_1"/>
    <property type="match status" value="3"/>
</dbReference>
<name>A0A8J4TG37_CLAMG</name>